<dbReference type="EMBL" id="MDAL01000017">
    <property type="protein sequence ID" value="PMN92693.1"/>
    <property type="molecule type" value="Genomic_DNA"/>
</dbReference>
<evidence type="ECO:0000313" key="2">
    <source>
        <dbReference type="Proteomes" id="UP000235387"/>
    </source>
</evidence>
<comment type="caution">
    <text evidence="1">The sequence shown here is derived from an EMBL/GenBank/DDBJ whole genome shotgun (WGS) entry which is preliminary data.</text>
</comment>
<accession>A0A2N7LBP3</accession>
<sequence>MSESTLVDVKVLPDTNVILNVLSEVHPPTFCDNAIASASIDINGQSFSIFIQEDAVSLTLCKSYDASSGAYFVDDKTITLEHPVETLKGFYFGGQPWLICYHSDSEYAQCYRINTTELTLENMVATRVGAGFTTITPLYYRNDVFFVAYNKNTGAVAKYQMMSPAYSPLYCQVSWSATWAQGWTRFAFFRLGGENFFIKTNEKYNKVNIDHFMDSIDLGSHPVLNESATPLMLGLSDVQTFYDTNNTPYFYTYQPDGSMTFNRFDGDCNGWKVALTCQQAANSSLRHTVQLPDRTLILLCQNS</sequence>
<gene>
    <name evidence="1" type="ORF">BCT23_14545</name>
</gene>
<dbReference type="RefSeq" id="WP_102259882.1">
    <property type="nucleotide sequence ID" value="NZ_JAJGZH010000015.1"/>
</dbReference>
<protein>
    <submittedName>
        <fullName evidence="1">Uncharacterized protein</fullName>
    </submittedName>
</protein>
<proteinExistence type="predicted"/>
<reference evidence="2" key="1">
    <citation type="submission" date="2016-07" db="EMBL/GenBank/DDBJ databases">
        <title>Nontailed viruses are major unrecognized killers of bacteria in the ocean.</title>
        <authorList>
            <person name="Kauffman K."/>
            <person name="Hussain F."/>
            <person name="Yang J."/>
            <person name="Arevalo P."/>
            <person name="Brown J."/>
            <person name="Cutler M."/>
            <person name="Kelly L."/>
            <person name="Polz M.F."/>
        </authorList>
    </citation>
    <scope>NUCLEOTIDE SEQUENCE [LARGE SCALE GENOMIC DNA]</scope>
    <source>
        <strain evidence="2">10N.261.45.A10</strain>
    </source>
</reference>
<organism evidence="1 2">
    <name type="scientific">Enterovibrio norvegicus</name>
    <dbReference type="NCBI Taxonomy" id="188144"/>
    <lineage>
        <taxon>Bacteria</taxon>
        <taxon>Pseudomonadati</taxon>
        <taxon>Pseudomonadota</taxon>
        <taxon>Gammaproteobacteria</taxon>
        <taxon>Vibrionales</taxon>
        <taxon>Vibrionaceae</taxon>
        <taxon>Enterovibrio</taxon>
    </lineage>
</organism>
<dbReference type="AlphaFoldDB" id="A0A2N7LBP3"/>
<evidence type="ECO:0000313" key="1">
    <source>
        <dbReference type="EMBL" id="PMN92693.1"/>
    </source>
</evidence>
<dbReference type="Proteomes" id="UP000235387">
    <property type="component" value="Unassembled WGS sequence"/>
</dbReference>
<name>A0A2N7LBP3_9GAMM</name>